<evidence type="ECO:0000256" key="4">
    <source>
        <dbReference type="ARBA" id="ARBA00023002"/>
    </source>
</evidence>
<dbReference type="PRINTS" id="PR00420">
    <property type="entry name" value="RNGMNOXGNASE"/>
</dbReference>
<dbReference type="EMBL" id="CAJVOS010000038">
    <property type="protein sequence ID" value="CAG8171634.1"/>
    <property type="molecule type" value="Genomic_DNA"/>
</dbReference>
<dbReference type="Pfam" id="PF01494">
    <property type="entry name" value="FAD_binding_3"/>
    <property type="match status" value="2"/>
</dbReference>
<dbReference type="InterPro" id="IPR050493">
    <property type="entry name" value="FAD-dep_Monooxygenase_BioMet"/>
</dbReference>
<evidence type="ECO:0000259" key="6">
    <source>
        <dbReference type="Pfam" id="PF01494"/>
    </source>
</evidence>
<dbReference type="GO" id="GO:0004497">
    <property type="term" value="F:monooxygenase activity"/>
    <property type="evidence" value="ECO:0007669"/>
    <property type="project" value="UniProtKB-KW"/>
</dbReference>
<dbReference type="PANTHER" id="PTHR13789">
    <property type="entry name" value="MONOOXYGENASE"/>
    <property type="match status" value="1"/>
</dbReference>
<dbReference type="SUPFAM" id="SSF51905">
    <property type="entry name" value="FAD/NAD(P)-binding domain"/>
    <property type="match status" value="1"/>
</dbReference>
<gene>
    <name evidence="7" type="ORF">POLS_LOCUS6682</name>
</gene>
<keyword evidence="5" id="KW-0503">Monooxygenase</keyword>
<evidence type="ECO:0000313" key="7">
    <source>
        <dbReference type="EMBL" id="CAG8171634.1"/>
    </source>
</evidence>
<organism evidence="7 8">
    <name type="scientific">Penicillium olsonii</name>
    <dbReference type="NCBI Taxonomy" id="99116"/>
    <lineage>
        <taxon>Eukaryota</taxon>
        <taxon>Fungi</taxon>
        <taxon>Dikarya</taxon>
        <taxon>Ascomycota</taxon>
        <taxon>Pezizomycotina</taxon>
        <taxon>Eurotiomycetes</taxon>
        <taxon>Eurotiomycetidae</taxon>
        <taxon>Eurotiales</taxon>
        <taxon>Aspergillaceae</taxon>
        <taxon>Penicillium</taxon>
    </lineage>
</organism>
<comment type="caution">
    <text evidence="7">The sequence shown here is derived from an EMBL/GenBank/DDBJ whole genome shotgun (WGS) entry which is preliminary data.</text>
</comment>
<sequence length="365" mass="40495">MPNGLRLFDRLGVCDELYARGYSGGMLTVHSAAGGVVGAQDMVGWARSQTGYGYLRIKRVDLVDVLLDAVRREGIEVKFGVKVTGIEDGVVHTENGNDRADLVLGCDGIHSFVRRNVVDPECVSEYSGFAGSFSIVAASQLPPRTVDTMNGLHAMTTEEGMFMVNPCTANKDEVMWGFSREVELPGHGRDGWEETRKAEVKGFKDYLLGVLQTATGEWGSLIKDLIQNTSVVKFHPVYRLPLGGCWYKDRCLLLGDAAHAMSPHAGQGVSMALEDVFLLSRLLEDSIRPLSQVFAKYDEVRRPRVNEIYLQAADNASMRKKTGPWGLWLRETAFGTYMRFSNALGLEKWAFGQKQLVYDIDQVEL</sequence>
<keyword evidence="8" id="KW-1185">Reference proteome</keyword>
<dbReference type="Proteomes" id="UP001153618">
    <property type="component" value="Unassembled WGS sequence"/>
</dbReference>
<dbReference type="PANTHER" id="PTHR13789:SF309">
    <property type="entry name" value="PUTATIVE (AFU_ORTHOLOGUE AFUA_6G14510)-RELATED"/>
    <property type="match status" value="1"/>
</dbReference>
<dbReference type="Gene3D" id="3.50.50.60">
    <property type="entry name" value="FAD/NAD(P)-binding domain"/>
    <property type="match status" value="1"/>
</dbReference>
<evidence type="ECO:0000256" key="1">
    <source>
        <dbReference type="ARBA" id="ARBA00007992"/>
    </source>
</evidence>
<feature type="domain" description="FAD-binding" evidence="6">
    <location>
        <begin position="246"/>
        <end position="308"/>
    </location>
</feature>
<keyword evidence="4" id="KW-0560">Oxidoreductase</keyword>
<evidence type="ECO:0000313" key="8">
    <source>
        <dbReference type="Proteomes" id="UP001153618"/>
    </source>
</evidence>
<reference evidence="7" key="1">
    <citation type="submission" date="2021-07" db="EMBL/GenBank/DDBJ databases">
        <authorList>
            <person name="Branca A.L. A."/>
        </authorList>
    </citation>
    <scope>NUCLEOTIDE SEQUENCE</scope>
</reference>
<comment type="similarity">
    <text evidence="1">Belongs to the paxM FAD-dependent monooxygenase family.</text>
</comment>
<dbReference type="InterPro" id="IPR002938">
    <property type="entry name" value="FAD-bd"/>
</dbReference>
<dbReference type="AlphaFoldDB" id="A0A9W4HZI6"/>
<evidence type="ECO:0000256" key="3">
    <source>
        <dbReference type="ARBA" id="ARBA00022827"/>
    </source>
</evidence>
<dbReference type="GO" id="GO:0071949">
    <property type="term" value="F:FAD binding"/>
    <property type="evidence" value="ECO:0007669"/>
    <property type="project" value="InterPro"/>
</dbReference>
<keyword evidence="2" id="KW-0285">Flavoprotein</keyword>
<evidence type="ECO:0000256" key="5">
    <source>
        <dbReference type="ARBA" id="ARBA00023033"/>
    </source>
</evidence>
<keyword evidence="3" id="KW-0274">FAD</keyword>
<dbReference type="OrthoDB" id="16820at2759"/>
<dbReference type="InterPro" id="IPR036188">
    <property type="entry name" value="FAD/NAD-bd_sf"/>
</dbReference>
<name>A0A9W4HZI6_PENOL</name>
<feature type="domain" description="FAD-binding" evidence="6">
    <location>
        <begin position="5"/>
        <end position="176"/>
    </location>
</feature>
<proteinExistence type="inferred from homology"/>
<evidence type="ECO:0000256" key="2">
    <source>
        <dbReference type="ARBA" id="ARBA00022630"/>
    </source>
</evidence>
<protein>
    <recommendedName>
        <fullName evidence="6">FAD-binding domain-containing protein</fullName>
    </recommendedName>
</protein>
<accession>A0A9W4HZI6</accession>